<keyword evidence="2" id="KW-0805">Transcription regulation</keyword>
<dbReference type="SUPFAM" id="SSF48498">
    <property type="entry name" value="Tetracyclin repressor-like, C-terminal domain"/>
    <property type="match status" value="1"/>
</dbReference>
<keyword evidence="8" id="KW-1185">Reference proteome</keyword>
<proteinExistence type="predicted"/>
<evidence type="ECO:0000259" key="6">
    <source>
        <dbReference type="PROSITE" id="PS50977"/>
    </source>
</evidence>
<gene>
    <name evidence="7" type="ORF">GCM10009788_48920</name>
</gene>
<dbReference type="InterPro" id="IPR050109">
    <property type="entry name" value="HTH-type_TetR-like_transc_reg"/>
</dbReference>
<evidence type="ECO:0000313" key="8">
    <source>
        <dbReference type="Proteomes" id="UP001500842"/>
    </source>
</evidence>
<dbReference type="Proteomes" id="UP001500842">
    <property type="component" value="Unassembled WGS sequence"/>
</dbReference>
<dbReference type="InterPro" id="IPR004111">
    <property type="entry name" value="Repressor_TetR_C"/>
</dbReference>
<feature type="DNA-binding region" description="H-T-H motif" evidence="5">
    <location>
        <begin position="33"/>
        <end position="52"/>
    </location>
</feature>
<dbReference type="PANTHER" id="PTHR30055">
    <property type="entry name" value="HTH-TYPE TRANSCRIPTIONAL REGULATOR RUTR"/>
    <property type="match status" value="1"/>
</dbReference>
<evidence type="ECO:0000256" key="2">
    <source>
        <dbReference type="ARBA" id="ARBA00023015"/>
    </source>
</evidence>
<dbReference type="InterPro" id="IPR003012">
    <property type="entry name" value="Tet_transcr_reg_TetR"/>
</dbReference>
<name>A0ABN2BG42_9ACTN</name>
<reference evidence="7 8" key="1">
    <citation type="journal article" date="2019" name="Int. J. Syst. Evol. Microbiol.">
        <title>The Global Catalogue of Microorganisms (GCM) 10K type strain sequencing project: providing services to taxonomists for standard genome sequencing and annotation.</title>
        <authorList>
            <consortium name="The Broad Institute Genomics Platform"/>
            <consortium name="The Broad Institute Genome Sequencing Center for Infectious Disease"/>
            <person name="Wu L."/>
            <person name="Ma J."/>
        </authorList>
    </citation>
    <scope>NUCLEOTIDE SEQUENCE [LARGE SCALE GENOMIC DNA]</scope>
    <source>
        <strain evidence="7 8">JCM 14942</strain>
    </source>
</reference>
<dbReference type="Pfam" id="PF02909">
    <property type="entry name" value="TetR_C_1"/>
    <property type="match status" value="1"/>
</dbReference>
<evidence type="ECO:0000256" key="3">
    <source>
        <dbReference type="ARBA" id="ARBA00023125"/>
    </source>
</evidence>
<dbReference type="PROSITE" id="PS50977">
    <property type="entry name" value="HTH_TETR_2"/>
    <property type="match status" value="1"/>
</dbReference>
<dbReference type="Pfam" id="PF00440">
    <property type="entry name" value="TetR_N"/>
    <property type="match status" value="1"/>
</dbReference>
<dbReference type="PRINTS" id="PR00455">
    <property type="entry name" value="HTHTETR"/>
</dbReference>
<dbReference type="SUPFAM" id="SSF46689">
    <property type="entry name" value="Homeodomain-like"/>
    <property type="match status" value="1"/>
</dbReference>
<organism evidence="7 8">
    <name type="scientific">Nocardioides humi</name>
    <dbReference type="NCBI Taxonomy" id="449461"/>
    <lineage>
        <taxon>Bacteria</taxon>
        <taxon>Bacillati</taxon>
        <taxon>Actinomycetota</taxon>
        <taxon>Actinomycetes</taxon>
        <taxon>Propionibacteriales</taxon>
        <taxon>Nocardioidaceae</taxon>
        <taxon>Nocardioides</taxon>
    </lineage>
</organism>
<dbReference type="InterPro" id="IPR001647">
    <property type="entry name" value="HTH_TetR"/>
</dbReference>
<dbReference type="PANTHER" id="PTHR30055:SF151">
    <property type="entry name" value="TRANSCRIPTIONAL REGULATORY PROTEIN"/>
    <property type="match status" value="1"/>
</dbReference>
<keyword evidence="4" id="KW-0804">Transcription</keyword>
<evidence type="ECO:0000256" key="4">
    <source>
        <dbReference type="ARBA" id="ARBA00023163"/>
    </source>
</evidence>
<comment type="caution">
    <text evidence="7">The sequence shown here is derived from an EMBL/GenBank/DDBJ whole genome shotgun (WGS) entry which is preliminary data.</text>
</comment>
<evidence type="ECO:0000313" key="7">
    <source>
        <dbReference type="EMBL" id="GAA1540352.1"/>
    </source>
</evidence>
<protein>
    <submittedName>
        <fullName evidence="7">TetR/AcrR family transcriptional regulator</fullName>
    </submittedName>
</protein>
<accession>A0ABN2BG42</accession>
<evidence type="ECO:0000256" key="1">
    <source>
        <dbReference type="ARBA" id="ARBA00022491"/>
    </source>
</evidence>
<dbReference type="RefSeq" id="WP_246086543.1">
    <property type="nucleotide sequence ID" value="NZ_BAAAOR010000038.1"/>
</dbReference>
<dbReference type="EMBL" id="BAAAOR010000038">
    <property type="protein sequence ID" value="GAA1540352.1"/>
    <property type="molecule type" value="Genomic_DNA"/>
</dbReference>
<feature type="domain" description="HTH tetR-type" evidence="6">
    <location>
        <begin position="10"/>
        <end position="70"/>
    </location>
</feature>
<sequence length="217" mass="23116">MTSDGPRQPRLSRASVLAAAIGMLDEHGLDSFTMRGLARELGVPVTNLYWHVGGREQLVQACRDAVSAEVEVADPVDDWREVIRGYLHSLRAMVLAHPWVVSVGGSPALMGAHALEVSRRAFAAMEAAGLRGDALSHASSLLTSFAVGSAVLEASTAEDAHRDVDRLVDPEVPVDPDSAFGRWLASSAGQDVAALQRRDFEVGVGWVLDTLAAAARR</sequence>
<keyword evidence="1" id="KW-0678">Repressor</keyword>
<dbReference type="InterPro" id="IPR036271">
    <property type="entry name" value="Tet_transcr_reg_TetR-rel_C_sf"/>
</dbReference>
<evidence type="ECO:0000256" key="5">
    <source>
        <dbReference type="PROSITE-ProRule" id="PRU00335"/>
    </source>
</evidence>
<dbReference type="Gene3D" id="1.10.357.10">
    <property type="entry name" value="Tetracycline Repressor, domain 2"/>
    <property type="match status" value="1"/>
</dbReference>
<keyword evidence="3 5" id="KW-0238">DNA-binding</keyword>
<dbReference type="InterPro" id="IPR009057">
    <property type="entry name" value="Homeodomain-like_sf"/>
</dbReference>
<dbReference type="PRINTS" id="PR00400">
    <property type="entry name" value="TETREPRESSOR"/>
</dbReference>